<dbReference type="EMBL" id="CP075867">
    <property type="protein sequence ID" value="QYT00139.1"/>
    <property type="molecule type" value="Genomic_DNA"/>
</dbReference>
<dbReference type="Proteomes" id="UP000826661">
    <property type="component" value="Chromosome IV"/>
</dbReference>
<protein>
    <recommendedName>
        <fullName evidence="3">SnoaL-like domain-containing protein</fullName>
    </recommendedName>
</protein>
<dbReference type="InterPro" id="IPR032710">
    <property type="entry name" value="NTF2-like_dom_sf"/>
</dbReference>
<name>A0A8G0LF25_9HYPO</name>
<sequence length="135" mass="15322">MWLKKFASSQDGLDPTQTSTVYAPEATLRFSTYPAILGASKIEEMVKARFASLSLLSHTHRYFDLAGSRIWAVFDVRYCVRGDPSEEEFLVPCACVFTLLEDSIHRGKIIELEVFMDQTVVEDRINEVAREKLAV</sequence>
<evidence type="ECO:0000313" key="2">
    <source>
        <dbReference type="Proteomes" id="UP000826661"/>
    </source>
</evidence>
<organism evidence="1 2">
    <name type="scientific">Trichoderma simmonsii</name>
    <dbReference type="NCBI Taxonomy" id="1491479"/>
    <lineage>
        <taxon>Eukaryota</taxon>
        <taxon>Fungi</taxon>
        <taxon>Dikarya</taxon>
        <taxon>Ascomycota</taxon>
        <taxon>Pezizomycotina</taxon>
        <taxon>Sordariomycetes</taxon>
        <taxon>Hypocreomycetidae</taxon>
        <taxon>Hypocreales</taxon>
        <taxon>Hypocreaceae</taxon>
        <taxon>Trichoderma</taxon>
    </lineage>
</organism>
<dbReference type="AlphaFoldDB" id="A0A8G0LF25"/>
<reference evidence="1 2" key="1">
    <citation type="journal article" date="2021" name="BMC Genomics">
        <title>Telomere-to-telomere genome assembly of asparaginase-producing Trichoderma simmonsii.</title>
        <authorList>
            <person name="Chung D."/>
            <person name="Kwon Y.M."/>
            <person name="Yang Y."/>
        </authorList>
    </citation>
    <scope>NUCLEOTIDE SEQUENCE [LARGE SCALE GENOMIC DNA]</scope>
    <source>
        <strain evidence="1 2">GH-Sj1</strain>
    </source>
</reference>
<evidence type="ECO:0008006" key="3">
    <source>
        <dbReference type="Google" id="ProtNLM"/>
    </source>
</evidence>
<proteinExistence type="predicted"/>
<keyword evidence="2" id="KW-1185">Reference proteome</keyword>
<evidence type="ECO:0000313" key="1">
    <source>
        <dbReference type="EMBL" id="QYT00139.1"/>
    </source>
</evidence>
<gene>
    <name evidence="1" type="ORF">H0G86_007238</name>
</gene>
<dbReference type="SUPFAM" id="SSF54427">
    <property type="entry name" value="NTF2-like"/>
    <property type="match status" value="1"/>
</dbReference>
<accession>A0A8G0LF25</accession>